<keyword evidence="4 7" id="KW-1133">Transmembrane helix</keyword>
<evidence type="ECO:0000256" key="5">
    <source>
        <dbReference type="ARBA" id="ARBA00023136"/>
    </source>
</evidence>
<comment type="subcellular location">
    <subcellularLocation>
        <location evidence="1">Membrane</location>
        <topology evidence="1">Multi-pass membrane protein</topology>
    </subcellularLocation>
</comment>
<organism evidence="8 9">
    <name type="scientific">Eleusine coracana subsp. coracana</name>
    <dbReference type="NCBI Taxonomy" id="191504"/>
    <lineage>
        <taxon>Eukaryota</taxon>
        <taxon>Viridiplantae</taxon>
        <taxon>Streptophyta</taxon>
        <taxon>Embryophyta</taxon>
        <taxon>Tracheophyta</taxon>
        <taxon>Spermatophyta</taxon>
        <taxon>Magnoliopsida</taxon>
        <taxon>Liliopsida</taxon>
        <taxon>Poales</taxon>
        <taxon>Poaceae</taxon>
        <taxon>PACMAD clade</taxon>
        <taxon>Chloridoideae</taxon>
        <taxon>Cynodonteae</taxon>
        <taxon>Eleusininae</taxon>
        <taxon>Eleusine</taxon>
    </lineage>
</organism>
<evidence type="ECO:0000256" key="7">
    <source>
        <dbReference type="SAM" id="Phobius"/>
    </source>
</evidence>
<reference evidence="8" key="1">
    <citation type="journal article" date="2018" name="DNA Res.">
        <title>Multiple hybrid de novo genome assembly of finger millet, an orphan allotetraploid crop.</title>
        <authorList>
            <person name="Hatakeyama M."/>
            <person name="Aluri S."/>
            <person name="Balachadran M.T."/>
            <person name="Sivarajan S.R."/>
            <person name="Patrignani A."/>
            <person name="Gruter S."/>
            <person name="Poveda L."/>
            <person name="Shimizu-Inatsugi R."/>
            <person name="Baeten J."/>
            <person name="Francoijs K.J."/>
            <person name="Nataraja K.N."/>
            <person name="Reddy Y.A.N."/>
            <person name="Phadnis S."/>
            <person name="Ravikumar R.L."/>
            <person name="Schlapbach R."/>
            <person name="Sreeman S.M."/>
            <person name="Shimizu K.K."/>
        </authorList>
    </citation>
    <scope>NUCLEOTIDE SEQUENCE</scope>
</reference>
<evidence type="ECO:0000256" key="2">
    <source>
        <dbReference type="ARBA" id="ARBA00005982"/>
    </source>
</evidence>
<comment type="caution">
    <text evidence="8">The sequence shown here is derived from an EMBL/GenBank/DDBJ whole genome shotgun (WGS) entry which is preliminary data.</text>
</comment>
<evidence type="ECO:0000256" key="3">
    <source>
        <dbReference type="ARBA" id="ARBA00022692"/>
    </source>
</evidence>
<evidence type="ECO:0000256" key="1">
    <source>
        <dbReference type="ARBA" id="ARBA00004141"/>
    </source>
</evidence>
<keyword evidence="9" id="KW-1185">Reference proteome</keyword>
<keyword evidence="5 7" id="KW-0472">Membrane</keyword>
<feature type="transmembrane region" description="Helical" evidence="7">
    <location>
        <begin position="211"/>
        <end position="232"/>
    </location>
</feature>
<reference evidence="8" key="2">
    <citation type="submission" date="2021-12" db="EMBL/GenBank/DDBJ databases">
        <title>Resequencing data analysis of finger millet.</title>
        <authorList>
            <person name="Hatakeyama M."/>
            <person name="Aluri S."/>
            <person name="Balachadran M.T."/>
            <person name="Sivarajan S.R."/>
            <person name="Poveda L."/>
            <person name="Shimizu-Inatsugi R."/>
            <person name="Schlapbach R."/>
            <person name="Sreeman S.M."/>
            <person name="Shimizu K.K."/>
        </authorList>
    </citation>
    <scope>NUCLEOTIDE SEQUENCE</scope>
</reference>
<feature type="transmembrane region" description="Helical" evidence="7">
    <location>
        <begin position="383"/>
        <end position="402"/>
    </location>
</feature>
<sequence length="461" mass="48457">MTSPPSVPDAGGGQCETPSDQTVVMVIPPDNGSNADNDVVSTATPVVRYPGWKAMPFVLGNETFEKAGSIGAAANLVVYLTSVFHVSSVRAAVAVNALAGTTNLATVLGALASDLYLGRFATVGIGCVATLIGMIILTLTADVPALHPPPCATTAHCAGATRGQVAVLVLAFAFIVVGAGGIRPCSLPFGADQFEPRTASGRRGAASFFNWYYFTLTVAVIASTTGIVYVQTRVSWRLGFALPAALMLAACALFFSGAGLFVRARPEGKWARSPLAGVARVFVAAFRNRHLPAASLVLLAPRVNAAVHGPVPVPGQGRGGGGGGREGRGGGGRRRRGPAQAHVQRGGGGGGQVRAPRVGHLRRLLRPLRADQHLRHVIGTFEIPPASFTVLPMLALAVWVPIYDRLLVPFLGRRITLLQRMGAGMALSVLAMALAAARSPWDRRRRRRSSPRSGWRRGWRR</sequence>
<feature type="transmembrane region" description="Helical" evidence="7">
    <location>
        <begin position="120"/>
        <end position="141"/>
    </location>
</feature>
<evidence type="ECO:0000256" key="4">
    <source>
        <dbReference type="ARBA" id="ARBA00022989"/>
    </source>
</evidence>
<dbReference type="InterPro" id="IPR036259">
    <property type="entry name" value="MFS_trans_sf"/>
</dbReference>
<dbReference type="GO" id="GO:0016020">
    <property type="term" value="C:membrane"/>
    <property type="evidence" value="ECO:0007669"/>
    <property type="project" value="UniProtKB-SubCell"/>
</dbReference>
<dbReference type="PANTHER" id="PTHR11654">
    <property type="entry name" value="OLIGOPEPTIDE TRANSPORTER-RELATED"/>
    <property type="match status" value="1"/>
</dbReference>
<keyword evidence="3 7" id="KW-0812">Transmembrane</keyword>
<dbReference type="Pfam" id="PF00854">
    <property type="entry name" value="PTR2"/>
    <property type="match status" value="2"/>
</dbReference>
<dbReference type="EMBL" id="BQKI01000077">
    <property type="protein sequence ID" value="GJN24787.1"/>
    <property type="molecule type" value="Genomic_DNA"/>
</dbReference>
<evidence type="ECO:0000313" key="9">
    <source>
        <dbReference type="Proteomes" id="UP001054889"/>
    </source>
</evidence>
<name>A0AAV5EQS5_ELECO</name>
<evidence type="ECO:0000256" key="6">
    <source>
        <dbReference type="SAM" id="MobiDB-lite"/>
    </source>
</evidence>
<dbReference type="Proteomes" id="UP001054889">
    <property type="component" value="Unassembled WGS sequence"/>
</dbReference>
<feature type="region of interest" description="Disordered" evidence="6">
    <location>
        <begin position="310"/>
        <end position="355"/>
    </location>
</feature>
<feature type="region of interest" description="Disordered" evidence="6">
    <location>
        <begin position="442"/>
        <end position="461"/>
    </location>
</feature>
<feature type="transmembrane region" description="Helical" evidence="7">
    <location>
        <begin position="422"/>
        <end position="441"/>
    </location>
</feature>
<feature type="transmembrane region" description="Helical" evidence="7">
    <location>
        <begin position="238"/>
        <end position="262"/>
    </location>
</feature>
<dbReference type="GO" id="GO:0022857">
    <property type="term" value="F:transmembrane transporter activity"/>
    <property type="evidence" value="ECO:0007669"/>
    <property type="project" value="InterPro"/>
</dbReference>
<comment type="similarity">
    <text evidence="2">Belongs to the major facilitator superfamily. Proton-dependent oligopeptide transporter (POT/PTR) (TC 2.A.17) family.</text>
</comment>
<dbReference type="Gene3D" id="1.20.1250.20">
    <property type="entry name" value="MFS general substrate transporter like domains"/>
    <property type="match status" value="2"/>
</dbReference>
<protein>
    <submittedName>
        <fullName evidence="8">Uncharacterized protein</fullName>
    </submittedName>
</protein>
<dbReference type="AlphaFoldDB" id="A0AAV5EQS5"/>
<proteinExistence type="inferred from homology"/>
<accession>A0AAV5EQS5</accession>
<dbReference type="InterPro" id="IPR000109">
    <property type="entry name" value="POT_fam"/>
</dbReference>
<feature type="transmembrane region" description="Helical" evidence="7">
    <location>
        <begin position="161"/>
        <end position="182"/>
    </location>
</feature>
<evidence type="ECO:0000313" key="8">
    <source>
        <dbReference type="EMBL" id="GJN24787.1"/>
    </source>
</evidence>
<gene>
    <name evidence="8" type="primary">gb12550</name>
    <name evidence="8" type="ORF">PR202_gb12550</name>
</gene>
<dbReference type="SUPFAM" id="SSF103473">
    <property type="entry name" value="MFS general substrate transporter"/>
    <property type="match status" value="1"/>
</dbReference>
<feature type="compositionally biased region" description="Basic residues" evidence="6">
    <location>
        <begin position="443"/>
        <end position="461"/>
    </location>
</feature>